<feature type="chain" id="PRO_5021934625" description="HEAT repeat domain-containing protein" evidence="2">
    <location>
        <begin position="20"/>
        <end position="381"/>
    </location>
</feature>
<dbReference type="EMBL" id="CP036266">
    <property type="protein sequence ID" value="QDT22665.1"/>
    <property type="molecule type" value="Genomic_DNA"/>
</dbReference>
<keyword evidence="2" id="KW-0732">Signal</keyword>
<name>A0A517PTG0_9PLAN</name>
<gene>
    <name evidence="3" type="ORF">HG66A1_44730</name>
</gene>
<feature type="transmembrane region" description="Helical" evidence="1">
    <location>
        <begin position="117"/>
        <end position="139"/>
    </location>
</feature>
<evidence type="ECO:0000313" key="4">
    <source>
        <dbReference type="Proteomes" id="UP000320421"/>
    </source>
</evidence>
<keyword evidence="1" id="KW-1133">Transmembrane helix</keyword>
<feature type="transmembrane region" description="Helical" evidence="1">
    <location>
        <begin position="67"/>
        <end position="97"/>
    </location>
</feature>
<evidence type="ECO:0008006" key="5">
    <source>
        <dbReference type="Google" id="ProtNLM"/>
    </source>
</evidence>
<evidence type="ECO:0000256" key="1">
    <source>
        <dbReference type="SAM" id="Phobius"/>
    </source>
</evidence>
<protein>
    <recommendedName>
        <fullName evidence="5">HEAT repeat domain-containing protein</fullName>
    </recommendedName>
</protein>
<dbReference type="InterPro" id="IPR011989">
    <property type="entry name" value="ARM-like"/>
</dbReference>
<proteinExistence type="predicted"/>
<dbReference type="Gene3D" id="1.25.10.10">
    <property type="entry name" value="Leucine-rich Repeat Variant"/>
    <property type="match status" value="1"/>
</dbReference>
<reference evidence="3 4" key="1">
    <citation type="submission" date="2019-02" db="EMBL/GenBank/DDBJ databases">
        <title>Deep-cultivation of Planctomycetes and their phenomic and genomic characterization uncovers novel biology.</title>
        <authorList>
            <person name="Wiegand S."/>
            <person name="Jogler M."/>
            <person name="Boedeker C."/>
            <person name="Pinto D."/>
            <person name="Vollmers J."/>
            <person name="Rivas-Marin E."/>
            <person name="Kohn T."/>
            <person name="Peeters S.H."/>
            <person name="Heuer A."/>
            <person name="Rast P."/>
            <person name="Oberbeckmann S."/>
            <person name="Bunk B."/>
            <person name="Jeske O."/>
            <person name="Meyerdierks A."/>
            <person name="Storesund J.E."/>
            <person name="Kallscheuer N."/>
            <person name="Luecker S."/>
            <person name="Lage O.M."/>
            <person name="Pohl T."/>
            <person name="Merkel B.J."/>
            <person name="Hornburger P."/>
            <person name="Mueller R.-W."/>
            <person name="Bruemmer F."/>
            <person name="Labrenz M."/>
            <person name="Spormann A.M."/>
            <person name="Op den Camp H."/>
            <person name="Overmann J."/>
            <person name="Amann R."/>
            <person name="Jetten M.S.M."/>
            <person name="Mascher T."/>
            <person name="Medema M.H."/>
            <person name="Devos D.P."/>
            <person name="Kaster A.-K."/>
            <person name="Ovreas L."/>
            <person name="Rohde M."/>
            <person name="Galperin M.Y."/>
            <person name="Jogler C."/>
        </authorList>
    </citation>
    <scope>NUCLEOTIDE SEQUENCE [LARGE SCALE GENOMIC DNA]</scope>
    <source>
        <strain evidence="3 4">HG66A1</strain>
    </source>
</reference>
<keyword evidence="1" id="KW-0812">Transmembrane</keyword>
<keyword evidence="1" id="KW-0472">Membrane</keyword>
<dbReference type="AlphaFoldDB" id="A0A517PTG0"/>
<keyword evidence="4" id="KW-1185">Reference proteome</keyword>
<dbReference type="Proteomes" id="UP000320421">
    <property type="component" value="Chromosome"/>
</dbReference>
<feature type="signal peptide" evidence="2">
    <location>
        <begin position="1"/>
        <end position="19"/>
    </location>
</feature>
<evidence type="ECO:0000313" key="3">
    <source>
        <dbReference type="EMBL" id="QDT22665.1"/>
    </source>
</evidence>
<accession>A0A517PTG0</accession>
<sequence length="381" mass="42775" precursor="true">MKQISLLTLALFLALPQRAAEACMNCVNSVTEVKLPFLNSLLLAFTGWLVLTLIFCRPLTKGTRRFYYFGIPCLILGVLMFVPLGMGVPIILCWIIYLPYQILQFFSTRQERIFKNLLPLSVNTLALLLSLTLIFVTTARANTTPELIKSLGGISPFYPATVHQQITRLSQRGLEVVTPLSDTLAANFERFEQVSAYPTARMAYCLREIGGPQAEATLQDIIEHRMKFKDSSSAKWEAAVCCLYAECAGERAVPVLTDLLNQAERHQNHFQKQVALIALARTREQAAIETVLNHVPFLQEDLQADLTSRWSAAMISLTLQALAEGQASQDLIQSPIYHRLMLGLRPELKSESGIVWNQQWDGELDPEALKTHWSAILNQKD</sequence>
<feature type="transmembrane region" description="Helical" evidence="1">
    <location>
        <begin position="35"/>
        <end position="55"/>
    </location>
</feature>
<evidence type="ECO:0000256" key="2">
    <source>
        <dbReference type="SAM" id="SignalP"/>
    </source>
</evidence>
<organism evidence="3 4">
    <name type="scientific">Gimesia chilikensis</name>
    <dbReference type="NCBI Taxonomy" id="2605989"/>
    <lineage>
        <taxon>Bacteria</taxon>
        <taxon>Pseudomonadati</taxon>
        <taxon>Planctomycetota</taxon>
        <taxon>Planctomycetia</taxon>
        <taxon>Planctomycetales</taxon>
        <taxon>Planctomycetaceae</taxon>
        <taxon>Gimesia</taxon>
    </lineage>
</organism>